<organism evidence="2 3">
    <name type="scientific">Rhodococcus wratislaviensis</name>
    <name type="common">Tsukamurella wratislaviensis</name>
    <dbReference type="NCBI Taxonomy" id="44752"/>
    <lineage>
        <taxon>Bacteria</taxon>
        <taxon>Bacillati</taxon>
        <taxon>Actinomycetota</taxon>
        <taxon>Actinomycetes</taxon>
        <taxon>Mycobacteriales</taxon>
        <taxon>Nocardiaceae</taxon>
        <taxon>Rhodococcus</taxon>
    </lineage>
</organism>
<dbReference type="SMART" id="SM00530">
    <property type="entry name" value="HTH_XRE"/>
    <property type="match status" value="1"/>
</dbReference>
<dbReference type="Proteomes" id="UP000287519">
    <property type="component" value="Unassembled WGS sequence"/>
</dbReference>
<dbReference type="SUPFAM" id="SSF47413">
    <property type="entry name" value="lambda repressor-like DNA-binding domains"/>
    <property type="match status" value="1"/>
</dbReference>
<proteinExistence type="predicted"/>
<dbReference type="EMBL" id="BHYM01000013">
    <property type="protein sequence ID" value="GCE37848.1"/>
    <property type="molecule type" value="Genomic_DNA"/>
</dbReference>
<dbReference type="GO" id="GO:0003677">
    <property type="term" value="F:DNA binding"/>
    <property type="evidence" value="ECO:0007669"/>
    <property type="project" value="InterPro"/>
</dbReference>
<sequence length="85" mass="9418">MVSAEQKDRITEAIAAEVRAKRGLRGISCDELADRADLSQPAMASIERAEREIEMSELYRICSVLDIEPSDLLQAAQNALRNDQA</sequence>
<dbReference type="InterPro" id="IPR010982">
    <property type="entry name" value="Lambda_DNA-bd_dom_sf"/>
</dbReference>
<comment type="caution">
    <text evidence="2">The sequence shown here is derived from an EMBL/GenBank/DDBJ whole genome shotgun (WGS) entry which is preliminary data.</text>
</comment>
<dbReference type="InterPro" id="IPR001387">
    <property type="entry name" value="Cro/C1-type_HTH"/>
</dbReference>
<gene>
    <name evidence="2" type="ORF">Rhow_000732</name>
</gene>
<dbReference type="PROSITE" id="PS50943">
    <property type="entry name" value="HTH_CROC1"/>
    <property type="match status" value="1"/>
</dbReference>
<dbReference type="RefSeq" id="WP_192581756.1">
    <property type="nucleotide sequence ID" value="NZ_BHYM01000013.1"/>
</dbReference>
<evidence type="ECO:0000259" key="1">
    <source>
        <dbReference type="PROSITE" id="PS50943"/>
    </source>
</evidence>
<keyword evidence="3" id="KW-1185">Reference proteome</keyword>
<protein>
    <recommendedName>
        <fullName evidence="1">HTH cro/C1-type domain-containing protein</fullName>
    </recommendedName>
</protein>
<accession>A0A402C2N7</accession>
<dbReference type="Pfam" id="PF13443">
    <property type="entry name" value="HTH_26"/>
    <property type="match status" value="1"/>
</dbReference>
<dbReference type="CDD" id="cd00093">
    <property type="entry name" value="HTH_XRE"/>
    <property type="match status" value="1"/>
</dbReference>
<name>A0A402C2N7_RHOWR</name>
<dbReference type="Gene3D" id="1.10.260.40">
    <property type="entry name" value="lambda repressor-like DNA-binding domains"/>
    <property type="match status" value="1"/>
</dbReference>
<reference evidence="2 3" key="1">
    <citation type="submission" date="2018-11" db="EMBL/GenBank/DDBJ databases">
        <title>Microbial catabolism of amino acid.</title>
        <authorList>
            <person name="Hibi M."/>
            <person name="Ogawa J."/>
        </authorList>
    </citation>
    <scope>NUCLEOTIDE SEQUENCE [LARGE SCALE GENOMIC DNA]</scope>
    <source>
        <strain evidence="2 3">C31-06</strain>
    </source>
</reference>
<evidence type="ECO:0000313" key="2">
    <source>
        <dbReference type="EMBL" id="GCE37848.1"/>
    </source>
</evidence>
<feature type="domain" description="HTH cro/C1-type" evidence="1">
    <location>
        <begin position="18"/>
        <end position="72"/>
    </location>
</feature>
<evidence type="ECO:0000313" key="3">
    <source>
        <dbReference type="Proteomes" id="UP000287519"/>
    </source>
</evidence>
<dbReference type="AlphaFoldDB" id="A0A402C2N7"/>